<keyword evidence="5" id="KW-0326">Glycosidase</keyword>
<evidence type="ECO:0000256" key="2">
    <source>
        <dbReference type="SAM" id="SignalP"/>
    </source>
</evidence>
<name>A0ABT8ECG2_9BACL</name>
<feature type="domain" description="Phosphodiester glycosidase" evidence="4">
    <location>
        <begin position="234"/>
        <end position="405"/>
    </location>
</feature>
<dbReference type="Proteomes" id="UP001168694">
    <property type="component" value="Unassembled WGS sequence"/>
</dbReference>
<feature type="signal peptide" evidence="2">
    <location>
        <begin position="1"/>
        <end position="26"/>
    </location>
</feature>
<evidence type="ECO:0000259" key="4">
    <source>
        <dbReference type="Pfam" id="PF09992"/>
    </source>
</evidence>
<dbReference type="PANTHER" id="PTHR40446:SF2">
    <property type="entry name" value="N-ACETYLGLUCOSAMINE-1-PHOSPHODIESTER ALPHA-N-ACETYLGLUCOSAMINIDASE"/>
    <property type="match status" value="1"/>
</dbReference>
<feature type="compositionally biased region" description="Basic and acidic residues" evidence="1">
    <location>
        <begin position="1015"/>
        <end position="1025"/>
    </location>
</feature>
<dbReference type="InterPro" id="IPR029052">
    <property type="entry name" value="Metallo-depent_PP-like"/>
</dbReference>
<dbReference type="Pfam" id="PF09992">
    <property type="entry name" value="NAGPA"/>
    <property type="match status" value="1"/>
</dbReference>
<dbReference type="EMBL" id="JAUHLN010000006">
    <property type="protein sequence ID" value="MDN4075517.1"/>
    <property type="molecule type" value="Genomic_DNA"/>
</dbReference>
<reference evidence="5" key="1">
    <citation type="submission" date="2023-06" db="EMBL/GenBank/DDBJ databases">
        <title>Draft Genome Sequences of Representative Paenibacillus Polymyxa, Bacillus cereus, Fictibacillus sp., and Brevibacillus agri Strains Isolated from Amazonian Dark Earth.</title>
        <authorList>
            <person name="Pellegrinetti T.A."/>
            <person name="Cunha I.C.M."/>
            <person name="Chaves M.G."/>
            <person name="Freitas A.S."/>
            <person name="Silva A.V.R."/>
            <person name="Tsai S.M."/>
            <person name="Mendes L.W."/>
        </authorList>
    </citation>
    <scope>NUCLEOTIDE SEQUENCE</scope>
    <source>
        <strain evidence="5">CENA-BCM004</strain>
    </source>
</reference>
<dbReference type="InterPro" id="IPR004843">
    <property type="entry name" value="Calcineurin-like_PHP"/>
</dbReference>
<dbReference type="RefSeq" id="WP_290401632.1">
    <property type="nucleotide sequence ID" value="NZ_JAUHLN010000006.1"/>
</dbReference>
<gene>
    <name evidence="5" type="ORF">QYF49_21390</name>
</gene>
<accession>A0ABT8ECG2</accession>
<dbReference type="Gene3D" id="3.60.21.10">
    <property type="match status" value="1"/>
</dbReference>
<dbReference type="SUPFAM" id="SSF56300">
    <property type="entry name" value="Metallo-dependent phosphatases"/>
    <property type="match status" value="1"/>
</dbReference>
<organism evidence="5 6">
    <name type="scientific">Fictibacillus terranigra</name>
    <dbReference type="NCBI Taxonomy" id="3058424"/>
    <lineage>
        <taxon>Bacteria</taxon>
        <taxon>Bacillati</taxon>
        <taxon>Bacillota</taxon>
        <taxon>Bacilli</taxon>
        <taxon>Bacillales</taxon>
        <taxon>Fictibacillaceae</taxon>
        <taxon>Fictibacillus</taxon>
    </lineage>
</organism>
<dbReference type="Pfam" id="PF00149">
    <property type="entry name" value="Metallophos"/>
    <property type="match status" value="1"/>
</dbReference>
<evidence type="ECO:0000313" key="5">
    <source>
        <dbReference type="EMBL" id="MDN4075517.1"/>
    </source>
</evidence>
<proteinExistence type="predicted"/>
<comment type="caution">
    <text evidence="5">The sequence shown here is derived from an EMBL/GenBank/DDBJ whole genome shotgun (WGS) entry which is preliminary data.</text>
</comment>
<dbReference type="InterPro" id="IPR018711">
    <property type="entry name" value="NAGPA"/>
</dbReference>
<protein>
    <submittedName>
        <fullName evidence="5">Phosphodiester glycosidase family protein</fullName>
    </submittedName>
</protein>
<dbReference type="GO" id="GO:0016798">
    <property type="term" value="F:hydrolase activity, acting on glycosyl bonds"/>
    <property type="evidence" value="ECO:0007669"/>
    <property type="project" value="UniProtKB-KW"/>
</dbReference>
<evidence type="ECO:0000313" key="6">
    <source>
        <dbReference type="Proteomes" id="UP001168694"/>
    </source>
</evidence>
<sequence length="1137" mass="123025">MIKLRFLLIGSLSVSLTAGMMQPVLAEPAPNDQVRILDERPAQSSKHDEPHTVIEGEKGITLVTNNHTETIGEGAKLTTFERFDARGWLNGEMMKVDLANGSVYSDILHPGVVSKAEPLSETANREGAIAGVNGDFFDINGTKAPVGAEIQDGNLLKGAATGRDKSAGVDTDGIGQIADILLEGTMTFNENSYKLTSFNQYGIPANGIGLYSNFWGTASRSGVAGSSKSVHEVRIQNGKVVESRPGISNEDISEDTFVLIGRETGATILQQLSVGQEISIQYAPKVSNGNPFKFAIGGNPVLVKDGEVQDVDNSVVAPRTAVGYSADGKQMYLVTVDGRQTGSRGLTLYELGELMKEFGAHQALNLDGGGSTTMVARTPGEDQVDTVNSPSDGFERAVPNGIGLFTEKGTGELFGMNVSTESEIENSDRVFPGLTRKFSARGFDNVYDPVQTGQVSWQALPADVGKLDDEGVFHAAKSGKANVEAQNQDKKGTNPVTVLDDLERIEANLPRLGLADGATGQFYMKGYDRNGYSAPIEPQDVNLEYDQSIIDIKKNTDGSFSVIPKVSEGSVLVTATVQGQKAFLPVTVGLKTENVSEMETLPEWRFSTARGSGSIESTEGMNGNGIKVNFDFSKSTGTRTANVHPVNPLFLPGEPQSIGIWVKGNGKGEWMSFTTKGSDGSNHYLYGPYVTWTGWKKIEIPVPSGVKYPLELRTIGAIETDKSKQYTDELVYDDLTVKVSPTVEVPVVQEKPDPIVLQNAEIGGDRWKFAVMADSQFIAGSLNSQQVRLARESLRQIVKANPDFLIIGGDFVDTAYKEDFALAEQILEEEVGDKIPVYYIPGNHEIMGTGNLNNFLDEFKENNYFFTHKGTQFALMDSSTGSLRTSDFSQLVEFKNMLEKAASDPAIKNLVVLEHHPTRDPLSTQNSQLTDRKEAELLEKWLTEFREESKGKGVLHVSGHAHTVNVERVDGVPYMVVGPTGKAPYGPPNAGGFHEWTMFGVDPTPVPSNANGPERSSEQSPVRDTEWVRAEVNPLLEDVTMDAPETVSAGETVKVDATGHQAGNVNFPLRYPASVNWSGSNNLFMGTGEALDKAKESNQYIAVFDTATLELTGLQQGEILLKVESNGTTAEKIISIQ</sequence>
<feature type="chain" id="PRO_5045055004" evidence="2">
    <location>
        <begin position="27"/>
        <end position="1137"/>
    </location>
</feature>
<feature type="region of interest" description="Disordered" evidence="1">
    <location>
        <begin position="1002"/>
        <end position="1025"/>
    </location>
</feature>
<dbReference type="PANTHER" id="PTHR40446">
    <property type="entry name" value="N-ACETYLGLUCOSAMINE-1-PHOSPHODIESTER ALPHA-N-ACETYLGLUCOSAMINIDASE"/>
    <property type="match status" value="1"/>
</dbReference>
<keyword evidence="5" id="KW-0378">Hydrolase</keyword>
<feature type="domain" description="Calcineurin-like phosphoesterase" evidence="3">
    <location>
        <begin position="768"/>
        <end position="963"/>
    </location>
</feature>
<evidence type="ECO:0000256" key="1">
    <source>
        <dbReference type="SAM" id="MobiDB-lite"/>
    </source>
</evidence>
<keyword evidence="6" id="KW-1185">Reference proteome</keyword>
<evidence type="ECO:0000259" key="3">
    <source>
        <dbReference type="Pfam" id="PF00149"/>
    </source>
</evidence>
<keyword evidence="2" id="KW-0732">Signal</keyword>